<dbReference type="RefSeq" id="WP_257011888.1">
    <property type="nucleotide sequence ID" value="NZ_CP009048.1"/>
</dbReference>
<proteinExistence type="predicted"/>
<feature type="coiled-coil region" evidence="1">
    <location>
        <begin position="34"/>
        <end position="93"/>
    </location>
</feature>
<evidence type="ECO:0008006" key="4">
    <source>
        <dbReference type="Google" id="ProtNLM"/>
    </source>
</evidence>
<protein>
    <recommendedName>
        <fullName evidence="4">Outer membrane lipoprotein OprI</fullName>
    </recommendedName>
</protein>
<name>A0A077FAZ1_9PSED</name>
<evidence type="ECO:0000313" key="2">
    <source>
        <dbReference type="EMBL" id="AIL61710.1"/>
    </source>
</evidence>
<dbReference type="KEGG" id="palk:PSAKL28_25060"/>
<accession>A0A077FAZ1</accession>
<keyword evidence="1" id="KW-0175">Coiled coil</keyword>
<organism evidence="2 3">
    <name type="scientific">Pseudomonas alkylphenolica</name>
    <dbReference type="NCBI Taxonomy" id="237609"/>
    <lineage>
        <taxon>Bacteria</taxon>
        <taxon>Pseudomonadati</taxon>
        <taxon>Pseudomonadota</taxon>
        <taxon>Gammaproteobacteria</taxon>
        <taxon>Pseudomonadales</taxon>
        <taxon>Pseudomonadaceae</taxon>
        <taxon>Pseudomonas</taxon>
    </lineage>
</organism>
<evidence type="ECO:0000313" key="3">
    <source>
        <dbReference type="Proteomes" id="UP000028931"/>
    </source>
</evidence>
<dbReference type="NCBIfam" id="NF040598">
    <property type="entry name" value="Ala_zip_lipo"/>
    <property type="match status" value="1"/>
</dbReference>
<dbReference type="EMBL" id="CP009048">
    <property type="protein sequence ID" value="AIL61710.1"/>
    <property type="molecule type" value="Genomic_DNA"/>
</dbReference>
<dbReference type="Proteomes" id="UP000028931">
    <property type="component" value="Chromosome"/>
</dbReference>
<reference evidence="2 3" key="1">
    <citation type="submission" date="2014-07" db="EMBL/GenBank/DDBJ databases">
        <authorList>
            <person name="Lee K."/>
            <person name="Lim J.Y."/>
            <person name="Hwang I."/>
        </authorList>
    </citation>
    <scope>NUCLEOTIDE SEQUENCE [LARGE SCALE GENOMIC DNA]</scope>
    <source>
        <strain evidence="2 3">KL28</strain>
    </source>
</reference>
<sequence length="93" mass="10650">MYLSREGIIMYRFLLIGLYALLLMFTSGCSHRNAEEIDARLESAEANAATARLRADQVDNRLERVEAMAAEALRIANQNNEQLQRLKKQSKHK</sequence>
<gene>
    <name evidence="2" type="ORF">PSAKL28_25060</name>
</gene>
<dbReference type="HOGENOM" id="CLU_191518_0_0_6"/>
<evidence type="ECO:0000256" key="1">
    <source>
        <dbReference type="SAM" id="Coils"/>
    </source>
</evidence>
<dbReference type="AlphaFoldDB" id="A0A077FAZ1"/>
<dbReference type="PROSITE" id="PS51257">
    <property type="entry name" value="PROKAR_LIPOPROTEIN"/>
    <property type="match status" value="1"/>
</dbReference>